<organism evidence="1 2">
    <name type="scientific">Puccinia graminis f. sp. tritici</name>
    <dbReference type="NCBI Taxonomy" id="56615"/>
    <lineage>
        <taxon>Eukaryota</taxon>
        <taxon>Fungi</taxon>
        <taxon>Dikarya</taxon>
        <taxon>Basidiomycota</taxon>
        <taxon>Pucciniomycotina</taxon>
        <taxon>Pucciniomycetes</taxon>
        <taxon>Pucciniales</taxon>
        <taxon>Pucciniaceae</taxon>
        <taxon>Puccinia</taxon>
    </lineage>
</organism>
<gene>
    <name evidence="1" type="ORF">PGTUg99_026190</name>
</gene>
<sequence>MSFFPFHLSSTCLESFARRRKITNRPFSAILLNSSSPPASHLNIFEPSKPVGFSAFSDSESRGSLTALLYNPISPPTITTSTTSRTITTTEVGAENLSERVIQLDRR</sequence>
<name>A0A5B0NGI5_PUCGR</name>
<comment type="caution">
    <text evidence="1">The sequence shown here is derived from an EMBL/GenBank/DDBJ whole genome shotgun (WGS) entry which is preliminary data.</text>
</comment>
<proteinExistence type="predicted"/>
<accession>A0A5B0NGI5</accession>
<dbReference type="Proteomes" id="UP000325313">
    <property type="component" value="Unassembled WGS sequence"/>
</dbReference>
<protein>
    <submittedName>
        <fullName evidence="1">Uncharacterized protein</fullName>
    </submittedName>
</protein>
<dbReference type="AlphaFoldDB" id="A0A5B0NGI5"/>
<dbReference type="EMBL" id="VDEP01000406">
    <property type="protein sequence ID" value="KAA1088415.1"/>
    <property type="molecule type" value="Genomic_DNA"/>
</dbReference>
<evidence type="ECO:0000313" key="1">
    <source>
        <dbReference type="EMBL" id="KAA1088415.1"/>
    </source>
</evidence>
<reference evidence="1 2" key="1">
    <citation type="submission" date="2019-05" db="EMBL/GenBank/DDBJ databases">
        <title>Emergence of the Ug99 lineage of the wheat stem rust pathogen through somatic hybridization.</title>
        <authorList>
            <person name="Li F."/>
            <person name="Upadhyaya N.M."/>
            <person name="Sperschneider J."/>
            <person name="Matny O."/>
            <person name="Nguyen-Phuc H."/>
            <person name="Mago R."/>
            <person name="Raley C."/>
            <person name="Miller M.E."/>
            <person name="Silverstein K.A.T."/>
            <person name="Henningsen E."/>
            <person name="Hirsch C.D."/>
            <person name="Visser B."/>
            <person name="Pretorius Z.A."/>
            <person name="Steffenson B.J."/>
            <person name="Schwessinger B."/>
            <person name="Dodds P.N."/>
            <person name="Figueroa M."/>
        </authorList>
    </citation>
    <scope>NUCLEOTIDE SEQUENCE [LARGE SCALE GENOMIC DNA]</scope>
    <source>
        <strain evidence="1 2">Ug99</strain>
    </source>
</reference>
<evidence type="ECO:0000313" key="2">
    <source>
        <dbReference type="Proteomes" id="UP000325313"/>
    </source>
</evidence>